<name>A0A4U5PGU1_STECR</name>
<reference evidence="2 3" key="2">
    <citation type="journal article" date="2019" name="G3 (Bethesda)">
        <title>Hybrid Assembly of the Genome of the Entomopathogenic Nematode Steinernema carpocapsae Identifies the X-Chromosome.</title>
        <authorList>
            <person name="Serra L."/>
            <person name="Macchietto M."/>
            <person name="Macias-Munoz A."/>
            <person name="McGill C.J."/>
            <person name="Rodriguez I.M."/>
            <person name="Rodriguez B."/>
            <person name="Murad R."/>
            <person name="Mortazavi A."/>
        </authorList>
    </citation>
    <scope>NUCLEOTIDE SEQUENCE [LARGE SCALE GENOMIC DNA]</scope>
    <source>
        <strain evidence="2 3">ALL</strain>
    </source>
</reference>
<keyword evidence="3" id="KW-1185">Reference proteome</keyword>
<accession>A0A4U5PGU1</accession>
<proteinExistence type="predicted"/>
<comment type="caution">
    <text evidence="2">The sequence shown here is derived from an EMBL/GenBank/DDBJ whole genome shotgun (WGS) entry which is preliminary data.</text>
</comment>
<sequence length="66" mass="7390">MPTRQRVSPRPGKVQRRPTPAQRTSRPAQSTVSQVSTPSAPSAPFEEEIHDDFTYSGLYPNANNYM</sequence>
<gene>
    <name evidence="2" type="ORF">L596_009767</name>
</gene>
<feature type="compositionally biased region" description="Polar residues" evidence="1">
    <location>
        <begin position="21"/>
        <end position="40"/>
    </location>
</feature>
<organism evidence="2 3">
    <name type="scientific">Steinernema carpocapsae</name>
    <name type="common">Entomopathogenic nematode</name>
    <dbReference type="NCBI Taxonomy" id="34508"/>
    <lineage>
        <taxon>Eukaryota</taxon>
        <taxon>Metazoa</taxon>
        <taxon>Ecdysozoa</taxon>
        <taxon>Nematoda</taxon>
        <taxon>Chromadorea</taxon>
        <taxon>Rhabditida</taxon>
        <taxon>Tylenchina</taxon>
        <taxon>Panagrolaimomorpha</taxon>
        <taxon>Strongyloidoidea</taxon>
        <taxon>Steinernematidae</taxon>
        <taxon>Steinernema</taxon>
    </lineage>
</organism>
<evidence type="ECO:0000313" key="2">
    <source>
        <dbReference type="EMBL" id="TKR95626.1"/>
    </source>
</evidence>
<protein>
    <submittedName>
        <fullName evidence="2">Uncharacterized protein</fullName>
    </submittedName>
</protein>
<dbReference type="Proteomes" id="UP000298663">
    <property type="component" value="Unassembled WGS sequence"/>
</dbReference>
<evidence type="ECO:0000313" key="3">
    <source>
        <dbReference type="Proteomes" id="UP000298663"/>
    </source>
</evidence>
<evidence type="ECO:0000256" key="1">
    <source>
        <dbReference type="SAM" id="MobiDB-lite"/>
    </source>
</evidence>
<dbReference type="AlphaFoldDB" id="A0A4U5PGU1"/>
<feature type="region of interest" description="Disordered" evidence="1">
    <location>
        <begin position="1"/>
        <end position="66"/>
    </location>
</feature>
<reference evidence="2 3" key="1">
    <citation type="journal article" date="2015" name="Genome Biol.">
        <title>Comparative genomics of Steinernema reveals deeply conserved gene regulatory networks.</title>
        <authorList>
            <person name="Dillman A.R."/>
            <person name="Macchietto M."/>
            <person name="Porter C.F."/>
            <person name="Rogers A."/>
            <person name="Williams B."/>
            <person name="Antoshechkin I."/>
            <person name="Lee M.M."/>
            <person name="Goodwin Z."/>
            <person name="Lu X."/>
            <person name="Lewis E.E."/>
            <person name="Goodrich-Blair H."/>
            <person name="Stock S.P."/>
            <person name="Adams B.J."/>
            <person name="Sternberg P.W."/>
            <person name="Mortazavi A."/>
        </authorList>
    </citation>
    <scope>NUCLEOTIDE SEQUENCE [LARGE SCALE GENOMIC DNA]</scope>
    <source>
        <strain evidence="2 3">ALL</strain>
    </source>
</reference>
<dbReference type="EMBL" id="AZBU02000002">
    <property type="protein sequence ID" value="TKR95626.1"/>
    <property type="molecule type" value="Genomic_DNA"/>
</dbReference>